<dbReference type="CTD" id="152579"/>
<keyword evidence="4" id="KW-1185">Reference proteome</keyword>
<name>A0AAJ7WV86_PETMA</name>
<dbReference type="InterPro" id="IPR001619">
    <property type="entry name" value="Sec1-like"/>
</dbReference>
<feature type="region of interest" description="Disordered" evidence="3">
    <location>
        <begin position="224"/>
        <end position="253"/>
    </location>
</feature>
<evidence type="ECO:0000313" key="4">
    <source>
        <dbReference type="Proteomes" id="UP001318040"/>
    </source>
</evidence>
<evidence type="ECO:0000313" key="5">
    <source>
        <dbReference type="RefSeq" id="XP_032811072.1"/>
    </source>
</evidence>
<dbReference type="SUPFAM" id="SSF56815">
    <property type="entry name" value="Sec1/munc18-like (SM) proteins"/>
    <property type="match status" value="1"/>
</dbReference>
<dbReference type="GO" id="GO:0016192">
    <property type="term" value="P:vesicle-mediated transport"/>
    <property type="evidence" value="ECO:0007669"/>
    <property type="project" value="InterPro"/>
</dbReference>
<dbReference type="InterPro" id="IPR027482">
    <property type="entry name" value="Sec1-like_dom2"/>
</dbReference>
<dbReference type="KEGG" id="pmrn:116942833"/>
<dbReference type="GO" id="GO:0015031">
    <property type="term" value="P:protein transport"/>
    <property type="evidence" value="ECO:0007669"/>
    <property type="project" value="UniProtKB-KW"/>
</dbReference>
<dbReference type="AlphaFoldDB" id="A0AAJ7WV86"/>
<gene>
    <name evidence="5" type="primary">SCFD2</name>
</gene>
<keyword evidence="2" id="KW-0653">Protein transport</keyword>
<evidence type="ECO:0000256" key="3">
    <source>
        <dbReference type="SAM" id="MobiDB-lite"/>
    </source>
</evidence>
<dbReference type="RefSeq" id="XP_032811072.1">
    <property type="nucleotide sequence ID" value="XM_032955181.1"/>
</dbReference>
<evidence type="ECO:0000256" key="2">
    <source>
        <dbReference type="ARBA" id="ARBA00022927"/>
    </source>
</evidence>
<sequence>MSAAGDLAPLALAGWRLVLSEAQDAAVFVDEACAESLHWTGGAGGDAGPWRAGAAALRAFPGRRDGVQQQQHRQPNKVVFALSSPVLLGGRVAASLRDVVSAGGVHQCVVFTSVSHTAHLDLLQQQQQGGGGGGLGVSAAAVAAAAAAAATSSSAADSEPRPVLFELLEQNLRQWMSGSGGADCTARVLHAAGIALCPLASGVVLAPASASLFPLVPSDLDGALAGGRGSRRGAKQQQPQPQQKQKSQQQHSLNDVDVSALPAPYASSLRLLAWWLDSALRHLGVREECFAVGPTSRLLANELASLPPARARRKGAPGRASLVLVDRTLDLAGAVGHHGDSLAERILGVLPRLPGMPSDVAVSMAALTSLRRGGGVPPREVIAPGCLAQPSDGGTKALWEAMLYSKQKEAVMEVRRQVVERAGQAGLVLKMAMGKVTGEQLESYARAFPRGDTGGHAALLQLVLATAQTLEHPAGARRDALLASERLLLQILKEGDFPRVLGQLRARIKPRDERREGDLQPADILQLLIFVYSLIGSSAPGGRDQEREEAELKEALCQVLAEQGCLADTWRDVAGAGEGGGGAAAPSQAERERLAASVLESLRGVARSRHALKRFSNIYDPGEGAHQPAVYRPLLKQILDEIFTAEQPDSSDIEHMASGLTDLLKTGISMFMKVSRPRPADHPLVVVFVVGGVTPAEIKLVRDSVTAMKVTQQVLLMSTRLLQPSDVPVLLFSKDRLSPTV</sequence>
<dbReference type="PANTHER" id="PTHR11679">
    <property type="entry name" value="VESICLE PROTEIN SORTING-ASSOCIATED"/>
    <property type="match status" value="1"/>
</dbReference>
<comment type="similarity">
    <text evidence="1">Belongs to the STXBP/unc-18/SEC1 family.</text>
</comment>
<feature type="compositionally biased region" description="Low complexity" evidence="3">
    <location>
        <begin position="235"/>
        <end position="250"/>
    </location>
</feature>
<accession>A0AAJ7WV86</accession>
<dbReference type="Proteomes" id="UP001318040">
    <property type="component" value="Chromosome 16"/>
</dbReference>
<dbReference type="InterPro" id="IPR036045">
    <property type="entry name" value="Sec1-like_sf"/>
</dbReference>
<organism evidence="4 5">
    <name type="scientific">Petromyzon marinus</name>
    <name type="common">Sea lamprey</name>
    <dbReference type="NCBI Taxonomy" id="7757"/>
    <lineage>
        <taxon>Eukaryota</taxon>
        <taxon>Metazoa</taxon>
        <taxon>Chordata</taxon>
        <taxon>Craniata</taxon>
        <taxon>Vertebrata</taxon>
        <taxon>Cyclostomata</taxon>
        <taxon>Hyperoartia</taxon>
        <taxon>Petromyzontiformes</taxon>
        <taxon>Petromyzontidae</taxon>
        <taxon>Petromyzon</taxon>
    </lineage>
</organism>
<keyword evidence="2" id="KW-0813">Transport</keyword>
<protein>
    <submittedName>
        <fullName evidence="5">Sec1 family domain-containing protein 2</fullName>
    </submittedName>
</protein>
<reference evidence="5" key="1">
    <citation type="submission" date="2025-08" db="UniProtKB">
        <authorList>
            <consortium name="RefSeq"/>
        </authorList>
    </citation>
    <scope>IDENTIFICATION</scope>
    <source>
        <tissue evidence="5">Sperm</tissue>
    </source>
</reference>
<dbReference type="Gene3D" id="3.40.50.1910">
    <property type="match status" value="1"/>
</dbReference>
<evidence type="ECO:0000256" key="1">
    <source>
        <dbReference type="ARBA" id="ARBA00009884"/>
    </source>
</evidence>
<proteinExistence type="inferred from homology"/>